<dbReference type="Proteomes" id="UP001189429">
    <property type="component" value="Unassembled WGS sequence"/>
</dbReference>
<accession>A0ABN9TN11</accession>
<name>A0ABN9TN11_9DINO</name>
<feature type="region of interest" description="Disordered" evidence="1">
    <location>
        <begin position="143"/>
        <end position="163"/>
    </location>
</feature>
<gene>
    <name evidence="2" type="ORF">PCOR1329_LOCUS40605</name>
</gene>
<proteinExistence type="predicted"/>
<keyword evidence="3" id="KW-1185">Reference proteome</keyword>
<comment type="caution">
    <text evidence="2">The sequence shown here is derived from an EMBL/GenBank/DDBJ whole genome shotgun (WGS) entry which is preliminary data.</text>
</comment>
<evidence type="ECO:0000256" key="1">
    <source>
        <dbReference type="SAM" id="MobiDB-lite"/>
    </source>
</evidence>
<dbReference type="EMBL" id="CAUYUJ010014896">
    <property type="protein sequence ID" value="CAK0847390.1"/>
    <property type="molecule type" value="Genomic_DNA"/>
</dbReference>
<organism evidence="2 3">
    <name type="scientific">Prorocentrum cordatum</name>
    <dbReference type="NCBI Taxonomy" id="2364126"/>
    <lineage>
        <taxon>Eukaryota</taxon>
        <taxon>Sar</taxon>
        <taxon>Alveolata</taxon>
        <taxon>Dinophyceae</taxon>
        <taxon>Prorocentrales</taxon>
        <taxon>Prorocentraceae</taxon>
        <taxon>Prorocentrum</taxon>
    </lineage>
</organism>
<feature type="region of interest" description="Disordered" evidence="1">
    <location>
        <begin position="89"/>
        <end position="119"/>
    </location>
</feature>
<reference evidence="2" key="1">
    <citation type="submission" date="2023-10" db="EMBL/GenBank/DDBJ databases">
        <authorList>
            <person name="Chen Y."/>
            <person name="Shah S."/>
            <person name="Dougan E. K."/>
            <person name="Thang M."/>
            <person name="Chan C."/>
        </authorList>
    </citation>
    <scope>NUCLEOTIDE SEQUENCE [LARGE SCALE GENOMIC DNA]</scope>
</reference>
<evidence type="ECO:0000313" key="3">
    <source>
        <dbReference type="Proteomes" id="UP001189429"/>
    </source>
</evidence>
<sequence length="163" mass="17794">MSGQRKRRTEGWAELQKRRYDVGRRRYHACGFRSAAQLWLERIWEWATAVAVAARIRLGKIEASKGDGPQTRAMPQASGLVSAADDFAENANPERAQPASGAAAMSLDEEEKTDSNVSLNRCQAKSLAMRVAAGTTVMTQNIRRACPPSPNTGDEACQAEPMS</sequence>
<protein>
    <submittedName>
        <fullName evidence="2">Uncharacterized protein</fullName>
    </submittedName>
</protein>
<evidence type="ECO:0000313" key="2">
    <source>
        <dbReference type="EMBL" id="CAK0847390.1"/>
    </source>
</evidence>